<dbReference type="OrthoDB" id="6417021at2759"/>
<reference evidence="5 6" key="1">
    <citation type="journal article" date="2012" name="PLoS Pathog.">
        <title>Diverse lifestyles and strategies of plant pathogenesis encoded in the genomes of eighteen Dothideomycetes fungi.</title>
        <authorList>
            <person name="Ohm R.A."/>
            <person name="Feau N."/>
            <person name="Henrissat B."/>
            <person name="Schoch C.L."/>
            <person name="Horwitz B.A."/>
            <person name="Barry K.W."/>
            <person name="Condon B.J."/>
            <person name="Copeland A.C."/>
            <person name="Dhillon B."/>
            <person name="Glaser F."/>
            <person name="Hesse C.N."/>
            <person name="Kosti I."/>
            <person name="LaButti K."/>
            <person name="Lindquist E.A."/>
            <person name="Lucas S."/>
            <person name="Salamov A.A."/>
            <person name="Bradshaw R.E."/>
            <person name="Ciuffetti L."/>
            <person name="Hamelin R.C."/>
            <person name="Kema G.H.J."/>
            <person name="Lawrence C."/>
            <person name="Scott J.A."/>
            <person name="Spatafora J.W."/>
            <person name="Turgeon B.G."/>
            <person name="de Wit P.J.G.M."/>
            <person name="Zhong S."/>
            <person name="Goodwin S.B."/>
            <person name="Grigoriev I.V."/>
        </authorList>
    </citation>
    <scope>NUCLEOTIDE SEQUENCE [LARGE SCALE GENOMIC DNA]</scope>
    <source>
        <strain evidence="5 6">UAMH 10762</strain>
    </source>
</reference>
<sequence length="375" mass="41870">MAPIKVGLMGYGFSTKCFHLPFITPNPDLEVCAFLQRKEPSEAGSWGHCTKDYPDAKWHRTEDEFFADSNIELVIVCTGSKIHTQHAEKALKAGKHVVVEKPFTVSSAEADHLIALAKQEKKVLTVFQNRRYDSDFRTLQHLMQQGAFGTVTEFENHYDTDQPEWVLKWDKPGYEAGEGMLYGLGTHSIDQTLLLFGPPKSVTAWWRATRMESQTDDAFTVILQYGGDKKNLVCTVKTTIVTPLPMSKIPKFIIRGTEGAFIKNGEDPQIDHLFAGMKVDDPKFGVEPESYHGYVASKKQLDAGDLSKEGGSPSAPYHGVYPSQKGSYLDYYKDVVKAIRGEAEVAVKPEQSRDGIRVIELARESAEKGVTVEFN</sequence>
<dbReference type="Proteomes" id="UP000011761">
    <property type="component" value="Unassembled WGS sequence"/>
</dbReference>
<dbReference type="GeneID" id="19116539"/>
<proteinExistence type="inferred from homology"/>
<dbReference type="InterPro" id="IPR036291">
    <property type="entry name" value="NAD(P)-bd_dom_sf"/>
</dbReference>
<organism evidence="5 6">
    <name type="scientific">Baudoinia panamericana (strain UAMH 10762)</name>
    <name type="common">Angels' share fungus</name>
    <name type="synonym">Baudoinia compniacensis (strain UAMH 10762)</name>
    <dbReference type="NCBI Taxonomy" id="717646"/>
    <lineage>
        <taxon>Eukaryota</taxon>
        <taxon>Fungi</taxon>
        <taxon>Dikarya</taxon>
        <taxon>Ascomycota</taxon>
        <taxon>Pezizomycotina</taxon>
        <taxon>Dothideomycetes</taxon>
        <taxon>Dothideomycetidae</taxon>
        <taxon>Mycosphaerellales</taxon>
        <taxon>Teratosphaeriaceae</taxon>
        <taxon>Baudoinia</taxon>
    </lineage>
</organism>
<dbReference type="PANTHER" id="PTHR43708:SF5">
    <property type="entry name" value="CONSERVED EXPRESSED OXIDOREDUCTASE (EUROFUNG)-RELATED"/>
    <property type="match status" value="1"/>
</dbReference>
<evidence type="ECO:0000256" key="1">
    <source>
        <dbReference type="ARBA" id="ARBA00010928"/>
    </source>
</evidence>
<dbReference type="GO" id="GO:0000166">
    <property type="term" value="F:nucleotide binding"/>
    <property type="evidence" value="ECO:0007669"/>
    <property type="project" value="InterPro"/>
</dbReference>
<feature type="domain" description="Gfo/Idh/MocA-like oxidoreductase N-terminal" evidence="3">
    <location>
        <begin position="4"/>
        <end position="126"/>
    </location>
</feature>
<dbReference type="InterPro" id="IPR051317">
    <property type="entry name" value="Gfo/Idh/MocA_oxidoreduct"/>
</dbReference>
<dbReference type="Gene3D" id="3.40.50.720">
    <property type="entry name" value="NAD(P)-binding Rossmann-like Domain"/>
    <property type="match status" value="1"/>
</dbReference>
<comment type="similarity">
    <text evidence="1">Belongs to the Gfo/Idh/MocA family.</text>
</comment>
<dbReference type="Pfam" id="PF01408">
    <property type="entry name" value="GFO_IDH_MocA"/>
    <property type="match status" value="1"/>
</dbReference>
<gene>
    <name evidence="5" type="ORF">BAUCODRAFT_69711</name>
</gene>
<keyword evidence="2" id="KW-0560">Oxidoreductase</keyword>
<name>M2MHZ2_BAUPA</name>
<evidence type="ECO:0008006" key="7">
    <source>
        <dbReference type="Google" id="ProtNLM"/>
    </source>
</evidence>
<dbReference type="Gene3D" id="3.30.360.10">
    <property type="entry name" value="Dihydrodipicolinate Reductase, domain 2"/>
    <property type="match status" value="1"/>
</dbReference>
<dbReference type="Pfam" id="PF02894">
    <property type="entry name" value="GFO_IDH_MocA_C"/>
    <property type="match status" value="1"/>
</dbReference>
<dbReference type="InterPro" id="IPR004104">
    <property type="entry name" value="Gfo/Idh/MocA-like_OxRdtase_C"/>
</dbReference>
<dbReference type="SUPFAM" id="SSF51735">
    <property type="entry name" value="NAD(P)-binding Rossmann-fold domains"/>
    <property type="match status" value="1"/>
</dbReference>
<dbReference type="eggNOG" id="KOG2742">
    <property type="taxonomic scope" value="Eukaryota"/>
</dbReference>
<dbReference type="RefSeq" id="XP_007676262.1">
    <property type="nucleotide sequence ID" value="XM_007678072.1"/>
</dbReference>
<dbReference type="AlphaFoldDB" id="M2MHZ2"/>
<dbReference type="STRING" id="717646.M2MHZ2"/>
<evidence type="ECO:0000313" key="5">
    <source>
        <dbReference type="EMBL" id="EMC96261.1"/>
    </source>
</evidence>
<evidence type="ECO:0000256" key="2">
    <source>
        <dbReference type="ARBA" id="ARBA00023002"/>
    </source>
</evidence>
<dbReference type="InterPro" id="IPR000683">
    <property type="entry name" value="Gfo/Idh/MocA-like_OxRdtase_N"/>
</dbReference>
<evidence type="ECO:0000259" key="3">
    <source>
        <dbReference type="Pfam" id="PF01408"/>
    </source>
</evidence>
<dbReference type="OMA" id="HADSHFD"/>
<dbReference type="HOGENOM" id="CLU_023194_19_0_1"/>
<evidence type="ECO:0000259" key="4">
    <source>
        <dbReference type="Pfam" id="PF02894"/>
    </source>
</evidence>
<keyword evidence="6" id="KW-1185">Reference proteome</keyword>
<dbReference type="GO" id="GO:0016491">
    <property type="term" value="F:oxidoreductase activity"/>
    <property type="evidence" value="ECO:0007669"/>
    <property type="project" value="UniProtKB-KW"/>
</dbReference>
<feature type="domain" description="Gfo/Idh/MocA-like oxidoreductase C-terminal" evidence="4">
    <location>
        <begin position="143"/>
        <end position="373"/>
    </location>
</feature>
<dbReference type="KEGG" id="bcom:BAUCODRAFT_69711"/>
<evidence type="ECO:0000313" key="6">
    <source>
        <dbReference type="Proteomes" id="UP000011761"/>
    </source>
</evidence>
<accession>M2MHZ2</accession>
<dbReference type="EMBL" id="KB445555">
    <property type="protein sequence ID" value="EMC96261.1"/>
    <property type="molecule type" value="Genomic_DNA"/>
</dbReference>
<dbReference type="PANTHER" id="PTHR43708">
    <property type="entry name" value="CONSERVED EXPRESSED OXIDOREDUCTASE (EUROFUNG)"/>
    <property type="match status" value="1"/>
</dbReference>
<protein>
    <recommendedName>
        <fullName evidence="7">Gfo/Idh/MocA-like oxidoreductase N-terminal domain-containing protein</fullName>
    </recommendedName>
</protein>